<organism evidence="3 4">
    <name type="scientific">Pseudoxanthomonas winnipegensis</name>
    <dbReference type="NCBI Taxonomy" id="2480810"/>
    <lineage>
        <taxon>Bacteria</taxon>
        <taxon>Pseudomonadati</taxon>
        <taxon>Pseudomonadota</taxon>
        <taxon>Gammaproteobacteria</taxon>
        <taxon>Lysobacterales</taxon>
        <taxon>Lysobacteraceae</taxon>
        <taxon>Pseudoxanthomonas</taxon>
    </lineage>
</organism>
<evidence type="ECO:0000313" key="4">
    <source>
        <dbReference type="Proteomes" id="UP001234354"/>
    </source>
</evidence>
<dbReference type="Proteomes" id="UP001234354">
    <property type="component" value="Unassembled WGS sequence"/>
</dbReference>
<gene>
    <name evidence="3" type="ORF">QE383_001944</name>
</gene>
<name>A0AAW8GD25_9GAMM</name>
<feature type="domain" description="Glycosyltransferase subfamily 4-like N-terminal" evidence="2">
    <location>
        <begin position="66"/>
        <end position="158"/>
    </location>
</feature>
<dbReference type="GO" id="GO:0016757">
    <property type="term" value="F:glycosyltransferase activity"/>
    <property type="evidence" value="ECO:0007669"/>
    <property type="project" value="InterPro"/>
</dbReference>
<dbReference type="Pfam" id="PF13439">
    <property type="entry name" value="Glyco_transf_4"/>
    <property type="match status" value="1"/>
</dbReference>
<dbReference type="PANTHER" id="PTHR45947">
    <property type="entry name" value="SULFOQUINOVOSYL TRANSFERASE SQD2"/>
    <property type="match status" value="1"/>
</dbReference>
<sequence>MSETVDRELGVWFPAIRTGTGTDVFTRRLCDGLNARGVRAQITWLPPRAEYLPHTVSIPEPPAWASVVHVNTWLHFRFLPEGLPVVATVHHAIHDPSLRGYKSFLQGMYHRRWIAPMESRVMRRADQIVAVSGFAAQMARQTLHDANMKVVHNGVDVSPAVDGRRGVGQHQPFRLLYVGAWRKMKGVDLLAPIMRELGDRFLLSYTGGPSARKSRAVMPSNTIDIGRLSSEQVKAAMTDADAILLPSRSEGFGLVAIEAMSCGLPVIAARGTSLTELISDGRTGILCARDDVTEFVSAARRLADCAQLASSISSAARKVALSRFGLETMVDAYAAIYRDVIRKKQ</sequence>
<reference evidence="3" key="1">
    <citation type="submission" date="2023-07" db="EMBL/GenBank/DDBJ databases">
        <title>Functional and genomic diversity of the sorghum phyllosphere microbiome.</title>
        <authorList>
            <person name="Shade A."/>
        </authorList>
    </citation>
    <scope>NUCLEOTIDE SEQUENCE</scope>
    <source>
        <strain evidence="3">SORGH_AS_0908</strain>
    </source>
</reference>
<feature type="domain" description="Glycosyl transferase family 1" evidence="1">
    <location>
        <begin position="171"/>
        <end position="318"/>
    </location>
</feature>
<dbReference type="InterPro" id="IPR001296">
    <property type="entry name" value="Glyco_trans_1"/>
</dbReference>
<dbReference type="Gene3D" id="3.40.50.2000">
    <property type="entry name" value="Glycogen Phosphorylase B"/>
    <property type="match status" value="2"/>
</dbReference>
<proteinExistence type="predicted"/>
<dbReference type="RefSeq" id="WP_306992826.1">
    <property type="nucleotide sequence ID" value="NZ_JAUTBB010000001.1"/>
</dbReference>
<evidence type="ECO:0000313" key="3">
    <source>
        <dbReference type="EMBL" id="MDQ1119636.1"/>
    </source>
</evidence>
<protein>
    <submittedName>
        <fullName evidence="3">Glycosyltransferase involved in cell wall biosynthesis</fullName>
    </submittedName>
</protein>
<evidence type="ECO:0000259" key="1">
    <source>
        <dbReference type="Pfam" id="PF00534"/>
    </source>
</evidence>
<dbReference type="InterPro" id="IPR028098">
    <property type="entry name" value="Glyco_trans_4-like_N"/>
</dbReference>
<dbReference type="PANTHER" id="PTHR45947:SF3">
    <property type="entry name" value="SULFOQUINOVOSYL TRANSFERASE SQD2"/>
    <property type="match status" value="1"/>
</dbReference>
<dbReference type="AlphaFoldDB" id="A0AAW8GD25"/>
<dbReference type="InterPro" id="IPR050194">
    <property type="entry name" value="Glycosyltransferase_grp1"/>
</dbReference>
<accession>A0AAW8GD25</accession>
<dbReference type="Pfam" id="PF00534">
    <property type="entry name" value="Glycos_transf_1"/>
    <property type="match status" value="1"/>
</dbReference>
<dbReference type="SUPFAM" id="SSF53756">
    <property type="entry name" value="UDP-Glycosyltransferase/glycogen phosphorylase"/>
    <property type="match status" value="1"/>
</dbReference>
<dbReference type="EMBL" id="JAUTBB010000001">
    <property type="protein sequence ID" value="MDQ1119636.1"/>
    <property type="molecule type" value="Genomic_DNA"/>
</dbReference>
<dbReference type="CDD" id="cd03801">
    <property type="entry name" value="GT4_PimA-like"/>
    <property type="match status" value="1"/>
</dbReference>
<comment type="caution">
    <text evidence="3">The sequence shown here is derived from an EMBL/GenBank/DDBJ whole genome shotgun (WGS) entry which is preliminary data.</text>
</comment>
<evidence type="ECO:0000259" key="2">
    <source>
        <dbReference type="Pfam" id="PF13439"/>
    </source>
</evidence>